<evidence type="ECO:0000256" key="9">
    <source>
        <dbReference type="RuleBase" id="RU361160"/>
    </source>
</evidence>
<dbReference type="KEGG" id="fuv:JR347_14880"/>
<dbReference type="InterPro" id="IPR020830">
    <property type="entry name" value="GlycerAld_3-P_DH_AS"/>
</dbReference>
<feature type="site" description="Activates thiol group during catalysis" evidence="7">
    <location>
        <position position="179"/>
    </location>
</feature>
<organism evidence="11 12">
    <name type="scientific">Fulvivirga lutea</name>
    <dbReference type="NCBI Taxonomy" id="2810512"/>
    <lineage>
        <taxon>Bacteria</taxon>
        <taxon>Pseudomonadati</taxon>
        <taxon>Bacteroidota</taxon>
        <taxon>Cytophagia</taxon>
        <taxon>Cytophagales</taxon>
        <taxon>Fulvivirgaceae</taxon>
        <taxon>Fulvivirga</taxon>
    </lineage>
</organism>
<evidence type="ECO:0000256" key="3">
    <source>
        <dbReference type="ARBA" id="ARBA00023002"/>
    </source>
</evidence>
<feature type="binding site" evidence="5">
    <location>
        <position position="182"/>
    </location>
    <ligand>
        <name>D-glyceraldehyde 3-phosphate</name>
        <dbReference type="ChEBI" id="CHEBI:59776"/>
    </ligand>
</feature>
<dbReference type="SUPFAM" id="SSF51735">
    <property type="entry name" value="NAD(P)-binding Rossmann-fold domains"/>
    <property type="match status" value="1"/>
</dbReference>
<feature type="binding site" evidence="6">
    <location>
        <position position="35"/>
    </location>
    <ligand>
        <name>NAD(+)</name>
        <dbReference type="ChEBI" id="CHEBI:57540"/>
    </ligand>
</feature>
<dbReference type="CDD" id="cd18126">
    <property type="entry name" value="GAPDH_I_C"/>
    <property type="match status" value="1"/>
</dbReference>
<comment type="subunit">
    <text evidence="2">Homotetramer.</text>
</comment>
<dbReference type="SMART" id="SM00846">
    <property type="entry name" value="Gp_dh_N"/>
    <property type="match status" value="1"/>
</dbReference>
<dbReference type="GO" id="GO:0051287">
    <property type="term" value="F:NAD binding"/>
    <property type="evidence" value="ECO:0007669"/>
    <property type="project" value="InterPro"/>
</dbReference>
<dbReference type="FunFam" id="3.40.50.720:FF:000001">
    <property type="entry name" value="Glyceraldehyde-3-phosphate dehydrogenase"/>
    <property type="match status" value="1"/>
</dbReference>
<keyword evidence="6" id="KW-0547">Nucleotide-binding</keyword>
<dbReference type="Pfam" id="PF02800">
    <property type="entry name" value="Gp_dh_C"/>
    <property type="match status" value="1"/>
</dbReference>
<evidence type="ECO:0000256" key="1">
    <source>
        <dbReference type="ARBA" id="ARBA00007406"/>
    </source>
</evidence>
<feature type="binding site" evidence="6">
    <location>
        <position position="121"/>
    </location>
    <ligand>
        <name>NAD(+)</name>
        <dbReference type="ChEBI" id="CHEBI:57540"/>
    </ligand>
</feature>
<dbReference type="SUPFAM" id="SSF55347">
    <property type="entry name" value="Glyceraldehyde-3-phosphate dehydrogenase-like, C-terminal domain"/>
    <property type="match status" value="1"/>
</dbReference>
<evidence type="ECO:0000256" key="5">
    <source>
        <dbReference type="PIRSR" id="PIRSR000149-2"/>
    </source>
</evidence>
<reference evidence="11" key="1">
    <citation type="submission" date="2021-02" db="EMBL/GenBank/DDBJ databases">
        <title>Fulvivirga sp. S481 isolated from sea water.</title>
        <authorList>
            <person name="Bae S.S."/>
            <person name="Baek K."/>
        </authorList>
    </citation>
    <scope>NUCLEOTIDE SEQUENCE</scope>
    <source>
        <strain evidence="11">S481</strain>
    </source>
</reference>
<dbReference type="InterPro" id="IPR036291">
    <property type="entry name" value="NAD(P)-bd_dom_sf"/>
</dbReference>
<evidence type="ECO:0000313" key="11">
    <source>
        <dbReference type="EMBL" id="QSE99417.1"/>
    </source>
</evidence>
<dbReference type="GO" id="GO:0050661">
    <property type="term" value="F:NADP binding"/>
    <property type="evidence" value="ECO:0007669"/>
    <property type="project" value="InterPro"/>
</dbReference>
<dbReference type="InterPro" id="IPR020829">
    <property type="entry name" value="GlycerAld_3-P_DH_cat"/>
</dbReference>
<dbReference type="NCBIfam" id="TIGR01534">
    <property type="entry name" value="GAPDH-I"/>
    <property type="match status" value="1"/>
</dbReference>
<dbReference type="InterPro" id="IPR020831">
    <property type="entry name" value="GlycerAld/Erythrose_P_DH"/>
</dbReference>
<evidence type="ECO:0000256" key="2">
    <source>
        <dbReference type="ARBA" id="ARBA00011881"/>
    </source>
</evidence>
<proteinExistence type="inferred from homology"/>
<dbReference type="PRINTS" id="PR00078">
    <property type="entry name" value="G3PDHDRGNASE"/>
</dbReference>
<gene>
    <name evidence="11" type="primary">gap</name>
    <name evidence="11" type="ORF">JR347_14880</name>
</gene>
<dbReference type="PIRSF" id="PIRSF000149">
    <property type="entry name" value="GAP_DH"/>
    <property type="match status" value="1"/>
</dbReference>
<evidence type="ECO:0000256" key="6">
    <source>
        <dbReference type="PIRSR" id="PIRSR000149-3"/>
    </source>
</evidence>
<dbReference type="Proteomes" id="UP000662783">
    <property type="component" value="Chromosome"/>
</dbReference>
<evidence type="ECO:0000256" key="4">
    <source>
        <dbReference type="PIRSR" id="PIRSR000149-1"/>
    </source>
</evidence>
<feature type="binding site" evidence="5">
    <location>
        <position position="233"/>
    </location>
    <ligand>
        <name>D-glyceraldehyde 3-phosphate</name>
        <dbReference type="ChEBI" id="CHEBI:59776"/>
    </ligand>
</feature>
<keyword evidence="6" id="KW-0520">NAD</keyword>
<sequence>MNMTKVAINGFGRIGRLAFKALLEKSNVEVVAINDLTDTTTLAHLLKYDSVHGRFNGTVEVTADGFKVNGKAIKVTAERDPANLPWSSLGVDIVLESTGFFVDKDGASKHLTAGAKKVVISAPAKGDIPTVVLGVNDDILTGSETIMSNASCTTNCLAPVAKVLNDKFGIDKGFITTIHAYTSDQNLQDSPHKDLRRARAAAINMVPTTTGAAKAVGLVLPDLKGKLDGNAVRVPTPTGSLTDLVCILKKEVTAEEINAAMKEASNGAMKGILEYTEDPIVSTDIIGNPHSSIFDSQMTSVNGNLVKVVSWYDNEAGYSNRVADLISKIA</sequence>
<evidence type="ECO:0000313" key="12">
    <source>
        <dbReference type="Proteomes" id="UP000662783"/>
    </source>
</evidence>
<feature type="binding site" evidence="5">
    <location>
        <begin position="210"/>
        <end position="211"/>
    </location>
    <ligand>
        <name>D-glyceraldehyde 3-phosphate</name>
        <dbReference type="ChEBI" id="CHEBI:59776"/>
    </ligand>
</feature>
<comment type="similarity">
    <text evidence="1 8">Belongs to the glyceraldehyde-3-phosphate dehydrogenase family.</text>
</comment>
<dbReference type="GO" id="GO:0016620">
    <property type="term" value="F:oxidoreductase activity, acting on the aldehyde or oxo group of donors, NAD or NADP as acceptor"/>
    <property type="evidence" value="ECO:0007669"/>
    <property type="project" value="InterPro"/>
</dbReference>
<feature type="binding site" evidence="6">
    <location>
        <begin position="13"/>
        <end position="14"/>
    </location>
    <ligand>
        <name>NAD(+)</name>
        <dbReference type="ChEBI" id="CHEBI:57540"/>
    </ligand>
</feature>
<keyword evidence="12" id="KW-1185">Reference proteome</keyword>
<evidence type="ECO:0000256" key="7">
    <source>
        <dbReference type="PIRSR" id="PIRSR000149-4"/>
    </source>
</evidence>
<dbReference type="CDD" id="cd05214">
    <property type="entry name" value="GAPDH_I_N"/>
    <property type="match status" value="1"/>
</dbReference>
<dbReference type="AlphaFoldDB" id="A0A975A3A7"/>
<dbReference type="PROSITE" id="PS00071">
    <property type="entry name" value="GAPDH"/>
    <property type="match status" value="1"/>
</dbReference>
<dbReference type="Gene3D" id="3.30.360.10">
    <property type="entry name" value="Dihydrodipicolinate Reductase, domain 2"/>
    <property type="match status" value="1"/>
</dbReference>
<dbReference type="GO" id="GO:0006006">
    <property type="term" value="P:glucose metabolic process"/>
    <property type="evidence" value="ECO:0007669"/>
    <property type="project" value="InterPro"/>
</dbReference>
<feature type="binding site" evidence="5">
    <location>
        <begin position="151"/>
        <end position="153"/>
    </location>
    <ligand>
        <name>D-glyceraldehyde 3-phosphate</name>
        <dbReference type="ChEBI" id="CHEBI:59776"/>
    </ligand>
</feature>
<dbReference type="PANTHER" id="PTHR43148">
    <property type="entry name" value="GLYCERALDEHYDE-3-PHOSPHATE DEHYDROGENASE 2"/>
    <property type="match status" value="1"/>
</dbReference>
<accession>A0A975A3A7</accession>
<dbReference type="Gene3D" id="3.40.50.720">
    <property type="entry name" value="NAD(P)-binding Rossmann-like Domain"/>
    <property type="match status" value="1"/>
</dbReference>
<keyword evidence="3 9" id="KW-0560">Oxidoreductase</keyword>
<dbReference type="InterPro" id="IPR020828">
    <property type="entry name" value="GlycerAld_3-P_DH_NAD(P)-bd"/>
</dbReference>
<feature type="binding site" evidence="6">
    <location>
        <position position="79"/>
    </location>
    <ligand>
        <name>NAD(+)</name>
        <dbReference type="ChEBI" id="CHEBI:57540"/>
    </ligand>
</feature>
<evidence type="ECO:0000259" key="10">
    <source>
        <dbReference type="SMART" id="SM00846"/>
    </source>
</evidence>
<dbReference type="Pfam" id="PF00044">
    <property type="entry name" value="Gp_dh_N"/>
    <property type="match status" value="1"/>
</dbReference>
<dbReference type="EC" id="1.2.1.-" evidence="9"/>
<protein>
    <recommendedName>
        <fullName evidence="9">Glyceraldehyde-3-phosphate dehydrogenase</fullName>
        <ecNumber evidence="9">1.2.1.-</ecNumber>
    </recommendedName>
</protein>
<feature type="domain" description="Glyceraldehyde 3-phosphate dehydrogenase NAD(P) binding" evidence="10">
    <location>
        <begin position="4"/>
        <end position="152"/>
    </location>
</feature>
<feature type="binding site" evidence="6">
    <location>
        <position position="314"/>
    </location>
    <ligand>
        <name>NAD(+)</name>
        <dbReference type="ChEBI" id="CHEBI:57540"/>
    </ligand>
</feature>
<dbReference type="EMBL" id="CP070608">
    <property type="protein sequence ID" value="QSE99417.1"/>
    <property type="molecule type" value="Genomic_DNA"/>
</dbReference>
<feature type="active site" description="Nucleophile" evidence="4">
    <location>
        <position position="152"/>
    </location>
</feature>
<evidence type="ECO:0000256" key="8">
    <source>
        <dbReference type="RuleBase" id="RU000397"/>
    </source>
</evidence>
<dbReference type="InterPro" id="IPR006424">
    <property type="entry name" value="Glyceraldehyde-3-P_DH_1"/>
</dbReference>
<dbReference type="FunFam" id="3.30.360.10:FF:000002">
    <property type="entry name" value="Glyceraldehyde-3-phosphate dehydrogenase"/>
    <property type="match status" value="1"/>
</dbReference>
<name>A0A975A3A7_9BACT</name>